<protein>
    <submittedName>
        <fullName evidence="8">HPCAL1 protein</fullName>
    </submittedName>
</protein>
<dbReference type="InterPro" id="IPR018247">
    <property type="entry name" value="EF_Hand_1_Ca_BS"/>
</dbReference>
<keyword evidence="2" id="KW-0519">Myristate</keyword>
<dbReference type="SMART" id="SM00054">
    <property type="entry name" value="EFh"/>
    <property type="match status" value="3"/>
</dbReference>
<dbReference type="AlphaFoldDB" id="A0A8J9WH51"/>
<proteinExistence type="inferred from homology"/>
<dbReference type="InterPro" id="IPR011992">
    <property type="entry name" value="EF-hand-dom_pair"/>
</dbReference>
<evidence type="ECO:0000256" key="1">
    <source>
        <dbReference type="ARBA" id="ARBA00006049"/>
    </source>
</evidence>
<evidence type="ECO:0000256" key="2">
    <source>
        <dbReference type="ARBA" id="ARBA00022707"/>
    </source>
</evidence>
<feature type="domain" description="EF-hand" evidence="7">
    <location>
        <begin position="75"/>
        <end position="110"/>
    </location>
</feature>
<dbReference type="GO" id="GO:0005509">
    <property type="term" value="F:calcium ion binding"/>
    <property type="evidence" value="ECO:0007669"/>
    <property type="project" value="InterPro"/>
</dbReference>
<dbReference type="PANTHER" id="PTHR23055">
    <property type="entry name" value="CALCIUM BINDING PROTEINS"/>
    <property type="match status" value="1"/>
</dbReference>
<name>A0A8J9WH51_BRALA</name>
<keyword evidence="5" id="KW-0106">Calcium</keyword>
<dbReference type="SUPFAM" id="SSF47473">
    <property type="entry name" value="EF-hand"/>
    <property type="match status" value="1"/>
</dbReference>
<evidence type="ECO:0000256" key="6">
    <source>
        <dbReference type="ARBA" id="ARBA00023288"/>
    </source>
</evidence>
<evidence type="ECO:0000259" key="7">
    <source>
        <dbReference type="PROSITE" id="PS50222"/>
    </source>
</evidence>
<keyword evidence="4" id="KW-0677">Repeat</keyword>
<comment type="similarity">
    <text evidence="1">Belongs to the recoverin family.</text>
</comment>
<evidence type="ECO:0000256" key="4">
    <source>
        <dbReference type="ARBA" id="ARBA00022737"/>
    </source>
</evidence>
<dbReference type="PRINTS" id="PR00450">
    <property type="entry name" value="RECOVERIN"/>
</dbReference>
<dbReference type="PROSITE" id="PS00018">
    <property type="entry name" value="EF_HAND_1"/>
    <property type="match status" value="3"/>
</dbReference>
<keyword evidence="3" id="KW-0479">Metal-binding</keyword>
<keyword evidence="6" id="KW-0449">Lipoprotein</keyword>
<dbReference type="Pfam" id="PF00036">
    <property type="entry name" value="EF-hand_1"/>
    <property type="match status" value="1"/>
</dbReference>
<dbReference type="CDD" id="cd00051">
    <property type="entry name" value="EFh"/>
    <property type="match status" value="2"/>
</dbReference>
<feature type="domain" description="EF-hand" evidence="7">
    <location>
        <begin position="111"/>
        <end position="146"/>
    </location>
</feature>
<dbReference type="EMBL" id="OV696696">
    <property type="protein sequence ID" value="CAH1240082.1"/>
    <property type="molecule type" value="Genomic_DNA"/>
</dbReference>
<dbReference type="PANTHER" id="PTHR23055:SF178">
    <property type="entry name" value="NEUROCALCIN HOMOLOG"/>
    <property type="match status" value="1"/>
</dbReference>
<dbReference type="InterPro" id="IPR028846">
    <property type="entry name" value="Recoverin"/>
</dbReference>
<gene>
    <name evidence="8" type="primary">HPCAL1</name>
    <name evidence="8" type="ORF">BLAG_LOCUS4170</name>
</gene>
<evidence type="ECO:0000256" key="3">
    <source>
        <dbReference type="ARBA" id="ARBA00022723"/>
    </source>
</evidence>
<keyword evidence="9" id="KW-1185">Reference proteome</keyword>
<feature type="domain" description="EF-hand" evidence="7">
    <location>
        <begin position="162"/>
        <end position="197"/>
    </location>
</feature>
<evidence type="ECO:0000256" key="5">
    <source>
        <dbReference type="ARBA" id="ARBA00022837"/>
    </source>
</evidence>
<dbReference type="GO" id="GO:0043226">
    <property type="term" value="C:organelle"/>
    <property type="evidence" value="ECO:0007669"/>
    <property type="project" value="UniProtKB-ARBA"/>
</dbReference>
<dbReference type="InterPro" id="IPR002048">
    <property type="entry name" value="EF_hand_dom"/>
</dbReference>
<accession>A0A8J9WH51</accession>
<dbReference type="Proteomes" id="UP000838412">
    <property type="component" value="Chromosome 11"/>
</dbReference>
<dbReference type="Pfam" id="PF13499">
    <property type="entry name" value="EF-hand_7"/>
    <property type="match status" value="1"/>
</dbReference>
<evidence type="ECO:0000313" key="8">
    <source>
        <dbReference type="EMBL" id="CAH1240082.1"/>
    </source>
</evidence>
<dbReference type="Gene3D" id="1.10.238.10">
    <property type="entry name" value="EF-hand"/>
    <property type="match status" value="1"/>
</dbReference>
<dbReference type="OrthoDB" id="191686at2759"/>
<dbReference type="PROSITE" id="PS50222">
    <property type="entry name" value="EF_HAND_2"/>
    <property type="match status" value="3"/>
</dbReference>
<organism evidence="8 9">
    <name type="scientific">Branchiostoma lanceolatum</name>
    <name type="common">Common lancelet</name>
    <name type="synonym">Amphioxus lanceolatum</name>
    <dbReference type="NCBI Taxonomy" id="7740"/>
    <lineage>
        <taxon>Eukaryota</taxon>
        <taxon>Metazoa</taxon>
        <taxon>Chordata</taxon>
        <taxon>Cephalochordata</taxon>
        <taxon>Leptocardii</taxon>
        <taxon>Amphioxiformes</taxon>
        <taxon>Branchiostomatidae</taxon>
        <taxon>Branchiostoma</taxon>
    </lineage>
</organism>
<dbReference type="FunFam" id="1.10.238.10:FF:000178">
    <property type="entry name" value="Calmodulin-2 A"/>
    <property type="match status" value="1"/>
</dbReference>
<evidence type="ECO:0000313" key="9">
    <source>
        <dbReference type="Proteomes" id="UP000838412"/>
    </source>
</evidence>
<reference evidence="8" key="1">
    <citation type="submission" date="2022-01" db="EMBL/GenBank/DDBJ databases">
        <authorList>
            <person name="Braso-Vives M."/>
        </authorList>
    </citation>
    <scope>NUCLEOTIDE SEQUENCE</scope>
</reference>
<sequence>MGKAVSVLRSGGKERKTRRLFRRTVSQLERITNFSKTEIKQWHKLFLKDCPNGQLTEEHFVSFYVGSFQSGDSSRKAELATQIFRTFDRDGSGTIDFREFMCGMNVLMRGSISERLKWAFYMYDRDGSGSISTNELLDVLKLMYEIRYPEYGLEELEKTEPQLQMLAERIFQELDDDGNGVLQLKEFVEGIRMKPYLLSMDVEGGRLLIFE</sequence>